<accession>A0AAV9V562</accession>
<proteinExistence type="predicted"/>
<evidence type="ECO:0000313" key="2">
    <source>
        <dbReference type="EMBL" id="KAK6354951.1"/>
    </source>
</evidence>
<organism evidence="2 3">
    <name type="scientific">Orbilia brochopaga</name>
    <dbReference type="NCBI Taxonomy" id="3140254"/>
    <lineage>
        <taxon>Eukaryota</taxon>
        <taxon>Fungi</taxon>
        <taxon>Dikarya</taxon>
        <taxon>Ascomycota</taxon>
        <taxon>Pezizomycotina</taxon>
        <taxon>Orbiliomycetes</taxon>
        <taxon>Orbiliales</taxon>
        <taxon>Orbiliaceae</taxon>
        <taxon>Orbilia</taxon>
    </lineage>
</organism>
<dbReference type="Proteomes" id="UP001375240">
    <property type="component" value="Unassembled WGS sequence"/>
</dbReference>
<dbReference type="EMBL" id="JAVHNQ010000002">
    <property type="protein sequence ID" value="KAK6354951.1"/>
    <property type="molecule type" value="Genomic_DNA"/>
</dbReference>
<dbReference type="AlphaFoldDB" id="A0AAV9V562"/>
<keyword evidence="3" id="KW-1185">Reference proteome</keyword>
<evidence type="ECO:0000313" key="3">
    <source>
        <dbReference type="Proteomes" id="UP001375240"/>
    </source>
</evidence>
<gene>
    <name evidence="2" type="ORF">TWF696_004079</name>
</gene>
<name>A0AAV9V562_9PEZI</name>
<sequence length="484" mass="53022">MATQLVPYNTAMQLGSGFNSFTQTLCINNAVVRETDPLLEVQMQEKKHVAQSVTYKTCIIEKTTDVTDEMNINGAFNIKNDQLQVDGSGKFINTNKIKESDVSIMVSVKVVNQVIHDHALTKFQPISNIKDVSPQRLVQVYGDSYISGWQEGGEFLAVISIKAKNRDEAQTIAADAKIAFTRAKDPAAESEKQDLTVNVDATFNKLKKNLTAENEVSVSVTWTGGGQKLKNPEKDWDFDTMRDVALRFPDLCAETPMRTHALLTKYTALRSFYAAQPFELPAYDKTGTYTNVLQEAYLDYKAILSTIQVLAFEVSEGTKALMLNPRAPGAVDQSKTILEQTSNEESDKSAKEPSSATEIDSPEGSIVDVTSAVTKAPPALEVVDSPPLVVSDAFPATIAGLEEARLKCRYMMNRIVQEIDNITIKPEIAADENRPLPYQSPFLFKLLLPLGVEVPAASSQVAQALAASKADPDTLANKFLGVTK</sequence>
<evidence type="ECO:0000256" key="1">
    <source>
        <dbReference type="SAM" id="MobiDB-lite"/>
    </source>
</evidence>
<protein>
    <submittedName>
        <fullName evidence="2">Uncharacterized protein</fullName>
    </submittedName>
</protein>
<reference evidence="2 3" key="1">
    <citation type="submission" date="2019-10" db="EMBL/GenBank/DDBJ databases">
        <authorList>
            <person name="Palmer J.M."/>
        </authorList>
    </citation>
    <scope>NUCLEOTIDE SEQUENCE [LARGE SCALE GENOMIC DNA]</scope>
    <source>
        <strain evidence="2 3">TWF696</strain>
    </source>
</reference>
<comment type="caution">
    <text evidence="2">The sequence shown here is derived from an EMBL/GenBank/DDBJ whole genome shotgun (WGS) entry which is preliminary data.</text>
</comment>
<feature type="region of interest" description="Disordered" evidence="1">
    <location>
        <begin position="339"/>
        <end position="363"/>
    </location>
</feature>